<dbReference type="InterPro" id="IPR036291">
    <property type="entry name" value="NAD(P)-bd_dom_sf"/>
</dbReference>
<dbReference type="Gene3D" id="3.40.50.720">
    <property type="entry name" value="NAD(P)-binding Rossmann-like Domain"/>
    <property type="match status" value="1"/>
</dbReference>
<protein>
    <submittedName>
        <fullName evidence="2">GDP-mannose 4,6-dehydratase</fullName>
        <ecNumber evidence="2">4.2.1.47</ecNumber>
    </submittedName>
</protein>
<evidence type="ECO:0000313" key="3">
    <source>
        <dbReference type="Proteomes" id="UP001324993"/>
    </source>
</evidence>
<reference evidence="2 3" key="1">
    <citation type="submission" date="2023-11" db="EMBL/GenBank/DDBJ databases">
        <title>Coraliomargarita sp. nov., isolated from marine algae.</title>
        <authorList>
            <person name="Lee J.K."/>
            <person name="Baek J.H."/>
            <person name="Kim J.M."/>
            <person name="Choi D.G."/>
            <person name="Jeon C.O."/>
        </authorList>
    </citation>
    <scope>NUCLEOTIDE SEQUENCE [LARGE SCALE GENOMIC DNA]</scope>
    <source>
        <strain evidence="2 3">J2-16</strain>
    </source>
</reference>
<dbReference type="GO" id="GO:0008446">
    <property type="term" value="F:GDP-mannose 4,6-dehydratase activity"/>
    <property type="evidence" value="ECO:0007669"/>
    <property type="project" value="UniProtKB-EC"/>
</dbReference>
<evidence type="ECO:0000313" key="2">
    <source>
        <dbReference type="EMBL" id="WPJ98216.1"/>
    </source>
</evidence>
<dbReference type="PANTHER" id="PTHR43000">
    <property type="entry name" value="DTDP-D-GLUCOSE 4,6-DEHYDRATASE-RELATED"/>
    <property type="match status" value="1"/>
</dbReference>
<dbReference type="InterPro" id="IPR016040">
    <property type="entry name" value="NAD(P)-bd_dom"/>
</dbReference>
<keyword evidence="3" id="KW-1185">Reference proteome</keyword>
<dbReference type="Pfam" id="PF16363">
    <property type="entry name" value="GDP_Man_Dehyd"/>
    <property type="match status" value="1"/>
</dbReference>
<dbReference type="SUPFAM" id="SSF51735">
    <property type="entry name" value="NAD(P)-binding Rossmann-fold domains"/>
    <property type="match status" value="1"/>
</dbReference>
<sequence length="80" mass="9653">MSHQESHKSYEELITFVADRPGHDLRYAIDSSKIRDELGWAPKEDFESGFRKTVQWYLEHREWWEHILSGDYQLERLGQS</sequence>
<feature type="domain" description="NAD(P)-binding" evidence="1">
    <location>
        <begin position="8"/>
        <end position="53"/>
    </location>
</feature>
<gene>
    <name evidence="2" type="ORF">SH580_16265</name>
</gene>
<organism evidence="2 3">
    <name type="scientific">Coraliomargarita algicola</name>
    <dbReference type="NCBI Taxonomy" id="3092156"/>
    <lineage>
        <taxon>Bacteria</taxon>
        <taxon>Pseudomonadati</taxon>
        <taxon>Verrucomicrobiota</taxon>
        <taxon>Opitutia</taxon>
        <taxon>Puniceicoccales</taxon>
        <taxon>Coraliomargaritaceae</taxon>
        <taxon>Coraliomargarita</taxon>
    </lineage>
</organism>
<accession>A0ABZ0RPR2</accession>
<proteinExistence type="predicted"/>
<dbReference type="Proteomes" id="UP001324993">
    <property type="component" value="Chromosome"/>
</dbReference>
<dbReference type="EC" id="4.2.1.47" evidence="2"/>
<evidence type="ECO:0000259" key="1">
    <source>
        <dbReference type="Pfam" id="PF16363"/>
    </source>
</evidence>
<keyword evidence="2" id="KW-0456">Lyase</keyword>
<dbReference type="EMBL" id="CP138858">
    <property type="protein sequence ID" value="WPJ98216.1"/>
    <property type="molecule type" value="Genomic_DNA"/>
</dbReference>
<dbReference type="Gene3D" id="3.90.25.10">
    <property type="entry name" value="UDP-galactose 4-epimerase, domain 1"/>
    <property type="match status" value="1"/>
</dbReference>
<name>A0ABZ0RPR2_9BACT</name>